<evidence type="ECO:0000313" key="4">
    <source>
        <dbReference type="Proteomes" id="UP000053237"/>
    </source>
</evidence>
<dbReference type="SUPFAM" id="SSF64268">
    <property type="entry name" value="PX domain"/>
    <property type="match status" value="1"/>
</dbReference>
<keyword evidence="4" id="KW-1185">Reference proteome</keyword>
<proteinExistence type="predicted"/>
<sequence>MAADKRSILLNKRARNRRKKALRANRSDEAKSLGERMKQSQGPECDEDLDVAMQPIACQDNQQSTQIDTEIEDDELVFVCRATAPDICTRFVPWKPIYQEQSDSGDLRFFTVRIPTFHETSDGYTAYTVLVRMCHDEQKQFQLERRFSDFIGFAERIESQIQRAHSAYEGELVKSCLNVNVRAELPPKTWFRVTHTCAIEDRRSKLENWMEQVLSYEDGKICRLPAIRDFLLLDLFGAQIMEEKLHQHLD</sequence>
<dbReference type="Gene3D" id="3.30.1520.10">
    <property type="entry name" value="Phox-like domain"/>
    <property type="match status" value="1"/>
</dbReference>
<name>A0A024GR77_9STRA</name>
<dbReference type="InterPro" id="IPR001683">
    <property type="entry name" value="PX_dom"/>
</dbReference>
<feature type="compositionally biased region" description="Basic and acidic residues" evidence="1">
    <location>
        <begin position="25"/>
        <end position="38"/>
    </location>
</feature>
<dbReference type="AlphaFoldDB" id="A0A024GR77"/>
<evidence type="ECO:0000259" key="2">
    <source>
        <dbReference type="PROSITE" id="PS50195"/>
    </source>
</evidence>
<comment type="caution">
    <text evidence="3">The sequence shown here is derived from an EMBL/GenBank/DDBJ whole genome shotgun (WGS) entry which is preliminary data.</text>
</comment>
<dbReference type="GO" id="GO:0035091">
    <property type="term" value="F:phosphatidylinositol binding"/>
    <property type="evidence" value="ECO:0007669"/>
    <property type="project" value="InterPro"/>
</dbReference>
<organism evidence="3 4">
    <name type="scientific">Albugo candida</name>
    <dbReference type="NCBI Taxonomy" id="65357"/>
    <lineage>
        <taxon>Eukaryota</taxon>
        <taxon>Sar</taxon>
        <taxon>Stramenopiles</taxon>
        <taxon>Oomycota</taxon>
        <taxon>Peronosporomycetes</taxon>
        <taxon>Albuginales</taxon>
        <taxon>Albuginaceae</taxon>
        <taxon>Albugo</taxon>
    </lineage>
</organism>
<evidence type="ECO:0000313" key="3">
    <source>
        <dbReference type="EMBL" id="CCI48853.1"/>
    </source>
</evidence>
<protein>
    <recommendedName>
        <fullName evidence="2">PX domain-containing protein</fullName>
    </recommendedName>
</protein>
<dbReference type="InParanoid" id="A0A024GR77"/>
<dbReference type="Proteomes" id="UP000053237">
    <property type="component" value="Unassembled WGS sequence"/>
</dbReference>
<feature type="region of interest" description="Disordered" evidence="1">
    <location>
        <begin position="17"/>
        <end position="43"/>
    </location>
</feature>
<accession>A0A024GR77</accession>
<dbReference type="PROSITE" id="PS50195">
    <property type="entry name" value="PX"/>
    <property type="match status" value="1"/>
</dbReference>
<dbReference type="EMBL" id="CAIX01000252">
    <property type="protein sequence ID" value="CCI48853.1"/>
    <property type="molecule type" value="Genomic_DNA"/>
</dbReference>
<reference evidence="3 4" key="1">
    <citation type="submission" date="2012-05" db="EMBL/GenBank/DDBJ databases">
        <title>Recombination and specialization in a pathogen metapopulation.</title>
        <authorList>
            <person name="Gardiner A."/>
            <person name="Kemen E."/>
            <person name="Schultz-Larsen T."/>
            <person name="MacLean D."/>
            <person name="Van Oosterhout C."/>
            <person name="Jones J.D.G."/>
        </authorList>
    </citation>
    <scope>NUCLEOTIDE SEQUENCE [LARGE SCALE GENOMIC DNA]</scope>
    <source>
        <strain evidence="3 4">Ac Nc2</strain>
    </source>
</reference>
<gene>
    <name evidence="3" type="ORF">BN9_100620</name>
</gene>
<dbReference type="OrthoDB" id="41200at2759"/>
<feature type="domain" description="PX" evidence="2">
    <location>
        <begin position="105"/>
        <end position="238"/>
    </location>
</feature>
<dbReference type="InterPro" id="IPR036871">
    <property type="entry name" value="PX_dom_sf"/>
</dbReference>
<dbReference type="Pfam" id="PF00787">
    <property type="entry name" value="PX"/>
    <property type="match status" value="1"/>
</dbReference>
<evidence type="ECO:0000256" key="1">
    <source>
        <dbReference type="SAM" id="MobiDB-lite"/>
    </source>
</evidence>